<dbReference type="GeneID" id="54780444"/>
<dbReference type="Pfam" id="PF13001">
    <property type="entry name" value="ECM29_N"/>
    <property type="match status" value="1"/>
</dbReference>
<evidence type="ECO:0000256" key="3">
    <source>
        <dbReference type="ARBA" id="ARBA00022737"/>
    </source>
</evidence>
<dbReference type="GO" id="GO:0005737">
    <property type="term" value="C:cytoplasm"/>
    <property type="evidence" value="ECO:0007669"/>
    <property type="project" value="UniProtKB-SubCell"/>
</dbReference>
<evidence type="ECO:0000256" key="4">
    <source>
        <dbReference type="ARBA" id="ARBA00022942"/>
    </source>
</evidence>
<dbReference type="GO" id="GO:0036503">
    <property type="term" value="P:ERAD pathway"/>
    <property type="evidence" value="ECO:0007669"/>
    <property type="project" value="TreeGrafter"/>
</dbReference>
<comment type="subcellular location">
    <subcellularLocation>
        <location evidence="1">Cytoplasm</location>
    </subcellularLocation>
</comment>
<accession>A0A642USM2</accession>
<sequence>MDGELKLIGTVELRLALATTDAQLEKALGQFLCPLLLKLASPYPQSRDAIIKIIGDISPRIKTATSLRLPWKALLDQIKSPRLPQGQDPSAVRIYTAMFFDIAITRLSAEEQVDVIPQVLSGISNYQRTIQAKLFSIFLKILPSQFPESFKLELDETDANWLETHVAQVFMLTLSNGDVARANPGLSVADYRFYSVDAGKEWTQAQLTQAKSRLLAFIDLLPSPNQPLPLLIATTDPSSSISDPATTKWKKLPSPIKTAFGENTNAIKYLVELCIGTSEFPPLEIRAVTAIVADVLQSPHAQTTPGFDQLVERAIQSNHRPLKSLVLQYLVRNSVSAPLASSMLTNVKEEIVQAEAKHTAAAQLSMLYEAYGHLLTANDGNAVDFSAIEFLFRQLDTSAIELRQTVSEVLGRLTRYLGQFKSDPQLRNLLKRAILTPQDSAVRFMAVKYLNLAFPFDDAEARVLCVVAASTSTRSDTLEEAQRGLHPHWFALQSSANTTEFVPTAQLLGSGVSVEFPSLENYMAVITTSDSPVDDKSAYSALEFAVKIVVMTAVRGKKTVVVVDDDWETRVTRALATDSTVRRLVSEFLATESNSLSLWFDCVVKVIAHQPDKFAEMMYTMVSMSPATSITGLVPQLPQLMTSVGDRGGVSGASVIAIVASDASAPTEQIWNQLDQRPLVQAAILGRLYLRQSPLRSTIPIVNLETSLKQMWSGPSGLSQALEALSQLARFGAIERFSAEFIDEAFEMIKSKVKKHNENAVTSLGDWSIAFPNTDTSIEEVIYDSSAAKQVEFVFASGEALAASVAGWQAVNIERKLDIMGTDPTTYLTAQPQEKVETAVTKVLEFSRHTRPSLRRAACIWLLSLVEFCGHLDPIKQRASDLQVAFMRFIADRDDLVQEAASRGLARVFELGSADMKDTLVKQLLKSFTDANQSRKLTSGSVDEDTELFDTPDLQTGDGGAVHSYRDVLSLASDVGDPSLVYKFMALAQQRALWSSRRGMAFGLGAILSKVSLDDMLASNPSMALKLVPKLYCYRFDPYTSVASVMTQIWKMVVGDDTAIIAQYFDAIVAEALKGMSDKEWRTREAATAALASVLGSVSPQRYFEKLPDIWTMAFRAIDDIKESVRKQGDQLAKQLAGMVVRLVEAQSPGAESALDTVIPFLLGGRGLGSDAEEVRQFALDTLLKLCGRDSAVIRKYVPQLIDELVQLMSTLEPQVVNYVYLNADKYGLDKSALDQQRLSGVGRSPLMDAVDKLVTLVDDDVATTLIPKLIASAKSTVGLPSKVGCAKTMVLLATRRRAVVAPYAEKGLTVCARQARDGNLVVASAFAGAAGHWARLAPVTSVARYVDDVAERYYSADDDDQRMHSAIAIDALAKYGGGDRIDAVSSSVLPLSFVAKFDSGSAGAIFERVWDEHTSSASRGVRLYYDEIIGAIGTHARSASYHTRRTMARAASAVAEAVNDTAGLTATQIKPLITMLIDANQGKSWEGKHLFFDALVTVACTFGESLDDATISAVAKVVGVEAKRRNKSYQKHALITMGKFVGQFNRLVDEYIGLMTTALSDKYLRDDDDGDSDDSDADGNNTMDVDARENIKFEEERLEFYKNLAVAYSGKSAPLFQFTLKATENLFHSKVLEPTWRSKLAACEVVTSVVEKAPATEVDQTFSTWKFLESICAGSNNIENIRIHYVRVSGAIARRIAADSAHKIRDSLERLHVLDPSPVVKTEVKKVLEQK</sequence>
<dbReference type="RefSeq" id="XP_034013401.1">
    <property type="nucleotide sequence ID" value="XM_034154373.1"/>
</dbReference>
<dbReference type="VEuPathDB" id="FungiDB:DIURU_001791"/>
<dbReference type="GO" id="GO:0000502">
    <property type="term" value="C:proteasome complex"/>
    <property type="evidence" value="ECO:0007669"/>
    <property type="project" value="UniProtKB-KW"/>
</dbReference>
<dbReference type="InterPro" id="IPR055443">
    <property type="entry name" value="HEAT_ECM29"/>
</dbReference>
<evidence type="ECO:0000313" key="7">
    <source>
        <dbReference type="EMBL" id="KAA8904837.1"/>
    </source>
</evidence>
<dbReference type="InterPro" id="IPR011989">
    <property type="entry name" value="ARM-like"/>
</dbReference>
<dbReference type="GO" id="GO:0060090">
    <property type="term" value="F:molecular adaptor activity"/>
    <property type="evidence" value="ECO:0007669"/>
    <property type="project" value="InterPro"/>
</dbReference>
<protein>
    <recommendedName>
        <fullName evidence="9">Proteasome component ECM29</fullName>
    </recommendedName>
</protein>
<keyword evidence="3" id="KW-0677">Repeat</keyword>
<dbReference type="InterPro" id="IPR024372">
    <property type="entry name" value="Ecm29_N"/>
</dbReference>
<dbReference type="SUPFAM" id="SSF48371">
    <property type="entry name" value="ARM repeat"/>
    <property type="match status" value="2"/>
</dbReference>
<dbReference type="PANTHER" id="PTHR23346:SF19">
    <property type="entry name" value="PROTEASOME ADAPTER AND SCAFFOLD PROTEIN ECM29"/>
    <property type="match status" value="1"/>
</dbReference>
<feature type="domain" description="Proteasome adapter and scaffold protein ECM29 HEAT-repeat" evidence="6">
    <location>
        <begin position="1194"/>
        <end position="1354"/>
    </location>
</feature>
<dbReference type="GO" id="GO:0043248">
    <property type="term" value="P:proteasome assembly"/>
    <property type="evidence" value="ECO:0007669"/>
    <property type="project" value="InterPro"/>
</dbReference>
<keyword evidence="8" id="KW-1185">Reference proteome</keyword>
<proteinExistence type="predicted"/>
<dbReference type="Pfam" id="PF24492">
    <property type="entry name" value="HEAT_ECM29"/>
    <property type="match status" value="1"/>
</dbReference>
<dbReference type="OMA" id="STRMEFS"/>
<feature type="domain" description="Proteasome component Ecm29 N-terminal" evidence="5">
    <location>
        <begin position="9"/>
        <end position="468"/>
    </location>
</feature>
<dbReference type="PANTHER" id="PTHR23346">
    <property type="entry name" value="TRANSLATIONAL ACTIVATOR GCN1-RELATED"/>
    <property type="match status" value="1"/>
</dbReference>
<evidence type="ECO:0000256" key="1">
    <source>
        <dbReference type="ARBA" id="ARBA00004496"/>
    </source>
</evidence>
<dbReference type="OrthoDB" id="16066at2759"/>
<dbReference type="GO" id="GO:0005634">
    <property type="term" value="C:nucleus"/>
    <property type="evidence" value="ECO:0007669"/>
    <property type="project" value="TreeGrafter"/>
</dbReference>
<evidence type="ECO:0000313" key="8">
    <source>
        <dbReference type="Proteomes" id="UP000449547"/>
    </source>
</evidence>
<dbReference type="Gene3D" id="1.25.10.10">
    <property type="entry name" value="Leucine-rich Repeat Variant"/>
    <property type="match status" value="3"/>
</dbReference>
<evidence type="ECO:0000259" key="6">
    <source>
        <dbReference type="Pfam" id="PF24492"/>
    </source>
</evidence>
<evidence type="ECO:0000259" key="5">
    <source>
        <dbReference type="Pfam" id="PF13001"/>
    </source>
</evidence>
<keyword evidence="2" id="KW-0963">Cytoplasm</keyword>
<dbReference type="EMBL" id="SWFT01000052">
    <property type="protein sequence ID" value="KAA8904837.1"/>
    <property type="molecule type" value="Genomic_DNA"/>
</dbReference>
<evidence type="ECO:0008006" key="9">
    <source>
        <dbReference type="Google" id="ProtNLM"/>
    </source>
</evidence>
<name>A0A642USM2_DIURU</name>
<organism evidence="7 8">
    <name type="scientific">Diutina rugosa</name>
    <name type="common">Yeast</name>
    <name type="synonym">Candida rugosa</name>
    <dbReference type="NCBI Taxonomy" id="5481"/>
    <lineage>
        <taxon>Eukaryota</taxon>
        <taxon>Fungi</taxon>
        <taxon>Dikarya</taxon>
        <taxon>Ascomycota</taxon>
        <taxon>Saccharomycotina</taxon>
        <taxon>Pichiomycetes</taxon>
        <taxon>Debaryomycetaceae</taxon>
        <taxon>Diutina</taxon>
    </lineage>
</organism>
<gene>
    <name evidence="7" type="ORF">DIURU_001791</name>
</gene>
<reference evidence="7 8" key="1">
    <citation type="submission" date="2019-07" db="EMBL/GenBank/DDBJ databases">
        <title>Genome assembly of two rare yeast pathogens: Diutina rugosa and Trichomonascus ciferrii.</title>
        <authorList>
            <person name="Mixao V."/>
            <person name="Saus E."/>
            <person name="Hansen A."/>
            <person name="Lass-Flor C."/>
            <person name="Gabaldon T."/>
        </authorList>
    </citation>
    <scope>NUCLEOTIDE SEQUENCE [LARGE SCALE GENOMIC DNA]</scope>
    <source>
        <strain evidence="7 8">CBS 613</strain>
    </source>
</reference>
<comment type="caution">
    <text evidence="7">The sequence shown here is derived from an EMBL/GenBank/DDBJ whole genome shotgun (WGS) entry which is preliminary data.</text>
</comment>
<evidence type="ECO:0000256" key="2">
    <source>
        <dbReference type="ARBA" id="ARBA00022490"/>
    </source>
</evidence>
<keyword evidence="4" id="KW-0647">Proteasome</keyword>
<dbReference type="Proteomes" id="UP000449547">
    <property type="component" value="Unassembled WGS sequence"/>
</dbReference>
<dbReference type="Pfam" id="PF23731">
    <property type="entry name" value="ARM_ECM29_C"/>
    <property type="match status" value="1"/>
</dbReference>
<dbReference type="InterPro" id="IPR016024">
    <property type="entry name" value="ARM-type_fold"/>
</dbReference>